<keyword evidence="2" id="KW-1185">Reference proteome</keyword>
<dbReference type="RefSeq" id="XP_031575882.1">
    <property type="nucleotide sequence ID" value="XM_031724146.1"/>
</dbReference>
<dbReference type="GeneID" id="42528354"/>
<sequence length="118" mass="13326">MSQAPKEDTAKISFRRSRSLSDLIHPKTQLQGLRNTLLSPWSMLDLSIRARKCSGTDIGTQQMAQPKCAQFARLALKSRTYRGGISLSISLLLGRKWLVRCTAVFPLSRRFPSYRGRS</sequence>
<gene>
    <name evidence="1" type="ORF">BDBG_16140</name>
</gene>
<dbReference type="VEuPathDB" id="FungiDB:BDBG_16140"/>
<evidence type="ECO:0000313" key="1">
    <source>
        <dbReference type="EMBL" id="OAT03914.1"/>
    </source>
</evidence>
<dbReference type="EMBL" id="GG657448">
    <property type="protein sequence ID" value="OAT03914.1"/>
    <property type="molecule type" value="Genomic_DNA"/>
</dbReference>
<dbReference type="RefSeq" id="XP_031575881.1">
    <property type="nucleotide sequence ID" value="XM_031724145.1"/>
</dbReference>
<reference evidence="2" key="2">
    <citation type="journal article" date="2015" name="PLoS Genet.">
        <title>The dynamic genome and transcriptome of the human fungal pathogen Blastomyces and close relative Emmonsia.</title>
        <authorList>
            <person name="Munoz J.F."/>
            <person name="Gauthier G.M."/>
            <person name="Desjardins C.A."/>
            <person name="Gallo J.E."/>
            <person name="Holder J."/>
            <person name="Sullivan T.D."/>
            <person name="Marty A.J."/>
            <person name="Carmen J.C."/>
            <person name="Chen Z."/>
            <person name="Ding L."/>
            <person name="Gujja S."/>
            <person name="Magrini V."/>
            <person name="Misas E."/>
            <person name="Mitreva M."/>
            <person name="Priest M."/>
            <person name="Saif S."/>
            <person name="Whiston E.A."/>
            <person name="Young S."/>
            <person name="Zeng Q."/>
            <person name="Goldman W.E."/>
            <person name="Mardis E.R."/>
            <person name="Taylor J.W."/>
            <person name="McEwen J.G."/>
            <person name="Clay O.K."/>
            <person name="Klein B.S."/>
            <person name="Cuomo C.A."/>
        </authorList>
    </citation>
    <scope>NUCLEOTIDE SEQUENCE [LARGE SCALE GENOMIC DNA]</scope>
    <source>
        <strain evidence="2">SLH14081</strain>
    </source>
</reference>
<name>A0A179U7G7_BLAGS</name>
<reference evidence="1" key="1">
    <citation type="submission" date="2009-02" db="EMBL/GenBank/DDBJ databases">
        <title>The Genome Sequence of Blastomyces dermatitidis strain SLH14081.</title>
        <authorList>
            <consortium name="The Broad Institute Genome Sequencing Platform"/>
            <consortium name="Broad Institute Microbial Sequencing Center."/>
            <person name="Champion M."/>
            <person name="Cuomo C."/>
            <person name="Ma L.-J."/>
            <person name="Henn M.R."/>
            <person name="Klein B."/>
            <person name="Goldman B."/>
            <person name="Young S."/>
            <person name="Kodira C.D."/>
            <person name="Zeng Q."/>
            <person name="Koehrsen M."/>
            <person name="Alvarado L."/>
            <person name="Berlin A.M."/>
            <person name="Heiman D.I."/>
            <person name="Hepburn T.A."/>
            <person name="Saif S."/>
            <person name="Shea T.D."/>
            <person name="Shenoy N."/>
            <person name="Sykes S."/>
            <person name="Galagan J."/>
            <person name="Nusbaum C."/>
            <person name="Birren B."/>
        </authorList>
    </citation>
    <scope>NUCLEOTIDE SEQUENCE</scope>
    <source>
        <strain evidence="1">SLH14081</strain>
    </source>
</reference>
<proteinExistence type="predicted"/>
<organism evidence="1 2">
    <name type="scientific">Blastomyces gilchristii (strain SLH14081)</name>
    <name type="common">Blastomyces dermatitidis</name>
    <dbReference type="NCBI Taxonomy" id="559298"/>
    <lineage>
        <taxon>Eukaryota</taxon>
        <taxon>Fungi</taxon>
        <taxon>Dikarya</taxon>
        <taxon>Ascomycota</taxon>
        <taxon>Pezizomycotina</taxon>
        <taxon>Eurotiomycetes</taxon>
        <taxon>Eurotiomycetidae</taxon>
        <taxon>Onygenales</taxon>
        <taxon>Ajellomycetaceae</taxon>
        <taxon>Blastomyces</taxon>
    </lineage>
</organism>
<evidence type="ECO:0000313" key="2">
    <source>
        <dbReference type="Proteomes" id="UP000002038"/>
    </source>
</evidence>
<protein>
    <submittedName>
        <fullName evidence="1">Uncharacterized protein</fullName>
    </submittedName>
</protein>
<dbReference type="EMBL" id="GG657448">
    <property type="protein sequence ID" value="OAT03913.1"/>
    <property type="molecule type" value="Genomic_DNA"/>
</dbReference>
<dbReference type="AlphaFoldDB" id="A0A179U7G7"/>
<dbReference type="KEGG" id="bgh:BDBG_16140"/>
<dbReference type="Proteomes" id="UP000002038">
    <property type="component" value="Unassembled WGS sequence"/>
</dbReference>
<accession>A0A179U7G7</accession>